<evidence type="ECO:0000256" key="2">
    <source>
        <dbReference type="SAM" id="SignalP"/>
    </source>
</evidence>
<keyword evidence="4" id="KW-1185">Reference proteome</keyword>
<protein>
    <recommendedName>
        <fullName evidence="5">Secreted protein</fullName>
    </recommendedName>
</protein>
<dbReference type="Proteomes" id="UP001243212">
    <property type="component" value="Unassembled WGS sequence"/>
</dbReference>
<sequence length="631" mass="67928">MKRATCLIGISALATAAFSPSYATDIIPPVTDSLDIVDVGEPVLDVGENLDLTVAYTNSSQGQVTVTDIELFAQSSTAISSQSVYNWMDGKSLARFIYSIPTNLEVPPGHTIEHTLTIPRENLPWESGEFTWGPRGIEVRAVTDSDVVADRTMIVVASEHDLTPYPASVVVPITDTDIENLTPVNEILMTSEGDPAAFSNVDQYVDQWDHPGVTILADPTLEITPSRAEKLSLPQYDADIAALLAAGRIAQARELGENAVFLPASAPDRETLTLAADLNMQLLISDTELAPIAGLTYTPGALTSIEVDGEYPAIATHAEIGSALEGQLAVGDNPEIELHQVDSRQVAIALSAIHHRQRPNDPRPIVITAGRDGSTDRETALEILDLPWVQRTTLTQISDGDSWAERDFTDSDELARGAITALELTQIDEGLAEFTRLVTIFDNGPELFAAATERANHLLSVLWRSDPAARQAHIAHLSPTAQQMEAITVNTLSTINMISESSALPIQVTNEFSEPVNIVVHLDTPDFRLVAPNPVPVRLEASSTATVPVPVEAHGSGNVDVEVFVKNAHGDLVGSPDILHVRVRADWENVGTAVLAAIVGAVFIFGLIRSIRDGRRSQPIEPNEFVAASRQ</sequence>
<reference evidence="3 4" key="1">
    <citation type="submission" date="2023-07" db="EMBL/GenBank/DDBJ databases">
        <title>Sequencing the genomes of 1000 actinobacteria strains.</title>
        <authorList>
            <person name="Klenk H.-P."/>
        </authorList>
    </citation>
    <scope>NUCLEOTIDE SEQUENCE [LARGE SCALE GENOMIC DNA]</scope>
    <source>
        <strain evidence="3 4">DSM 17163</strain>
    </source>
</reference>
<keyword evidence="1" id="KW-0812">Transmembrane</keyword>
<keyword evidence="2" id="KW-0732">Signal</keyword>
<keyword evidence="1" id="KW-0472">Membrane</keyword>
<comment type="caution">
    <text evidence="3">The sequence shown here is derived from an EMBL/GenBank/DDBJ whole genome shotgun (WGS) entry which is preliminary data.</text>
</comment>
<keyword evidence="1" id="KW-1133">Transmembrane helix</keyword>
<dbReference type="Pfam" id="PF19516">
    <property type="entry name" value="DUF6049"/>
    <property type="match status" value="1"/>
</dbReference>
<dbReference type="InterPro" id="IPR046112">
    <property type="entry name" value="DUF6049"/>
</dbReference>
<dbReference type="RefSeq" id="WP_307682585.1">
    <property type="nucleotide sequence ID" value="NZ_JAUSQX010000001.1"/>
</dbReference>
<evidence type="ECO:0000313" key="3">
    <source>
        <dbReference type="EMBL" id="MDP9806356.1"/>
    </source>
</evidence>
<feature type="transmembrane region" description="Helical" evidence="1">
    <location>
        <begin position="590"/>
        <end position="608"/>
    </location>
</feature>
<dbReference type="EMBL" id="JAUSQX010000001">
    <property type="protein sequence ID" value="MDP9806356.1"/>
    <property type="molecule type" value="Genomic_DNA"/>
</dbReference>
<gene>
    <name evidence="3" type="ORF">J2S70_000938</name>
</gene>
<feature type="chain" id="PRO_5045251931" description="Secreted protein" evidence="2">
    <location>
        <begin position="24"/>
        <end position="631"/>
    </location>
</feature>
<evidence type="ECO:0008006" key="5">
    <source>
        <dbReference type="Google" id="ProtNLM"/>
    </source>
</evidence>
<organism evidence="3 4">
    <name type="scientific">Trueperella bonasi</name>
    <dbReference type="NCBI Taxonomy" id="312286"/>
    <lineage>
        <taxon>Bacteria</taxon>
        <taxon>Bacillati</taxon>
        <taxon>Actinomycetota</taxon>
        <taxon>Actinomycetes</taxon>
        <taxon>Actinomycetales</taxon>
        <taxon>Actinomycetaceae</taxon>
        <taxon>Trueperella</taxon>
    </lineage>
</organism>
<evidence type="ECO:0000256" key="1">
    <source>
        <dbReference type="SAM" id="Phobius"/>
    </source>
</evidence>
<accession>A0ABT9NG43</accession>
<proteinExistence type="predicted"/>
<evidence type="ECO:0000313" key="4">
    <source>
        <dbReference type="Proteomes" id="UP001243212"/>
    </source>
</evidence>
<name>A0ABT9NG43_9ACTO</name>
<feature type="signal peptide" evidence="2">
    <location>
        <begin position="1"/>
        <end position="23"/>
    </location>
</feature>